<accession>A0ABQ7KPK4</accession>
<reference evidence="2 3" key="1">
    <citation type="submission" date="2021-03" db="EMBL/GenBank/DDBJ databases">
        <authorList>
            <person name="King G.J."/>
            <person name="Bancroft I."/>
            <person name="Baten A."/>
            <person name="Bloomfield J."/>
            <person name="Borpatragohain P."/>
            <person name="He Z."/>
            <person name="Irish N."/>
            <person name="Irwin J."/>
            <person name="Liu K."/>
            <person name="Mauleon R.P."/>
            <person name="Moore J."/>
            <person name="Morris R."/>
            <person name="Ostergaard L."/>
            <person name="Wang B."/>
            <person name="Wells R."/>
        </authorList>
    </citation>
    <scope>NUCLEOTIDE SEQUENCE [LARGE SCALE GENOMIC DNA]</scope>
    <source>
        <strain evidence="2">R-o-18</strain>
        <tissue evidence="2">Leaf</tissue>
    </source>
</reference>
<protein>
    <recommendedName>
        <fullName evidence="4">TPX2 C-terminal domain-containing protein</fullName>
    </recommendedName>
</protein>
<comment type="caution">
    <text evidence="2">The sequence shown here is derived from an EMBL/GenBank/DDBJ whole genome shotgun (WGS) entry which is preliminary data.</text>
</comment>
<gene>
    <name evidence="2" type="primary">A10p011200.1_BraROA</name>
    <name evidence="2" type="ORF">IGI04_040012</name>
</gene>
<evidence type="ECO:0000313" key="2">
    <source>
        <dbReference type="EMBL" id="KAG5375416.1"/>
    </source>
</evidence>
<sequence length="101" mass="11534">MKENKRAFITKHLALEQSTTKLANTHQELQKHKDDDSVSKEEKPKSRQKIFAIRESLSPPFLRRRIVDRRFAGCVEAKDGSETTSPMIVPAERIMAIGLIC</sequence>
<keyword evidence="3" id="KW-1185">Reference proteome</keyword>
<name>A0ABQ7KPK4_BRACM</name>
<dbReference type="EMBL" id="JADBGQ010000010">
    <property type="protein sequence ID" value="KAG5375416.1"/>
    <property type="molecule type" value="Genomic_DNA"/>
</dbReference>
<evidence type="ECO:0008006" key="4">
    <source>
        <dbReference type="Google" id="ProtNLM"/>
    </source>
</evidence>
<organism evidence="2 3">
    <name type="scientific">Brassica rapa subsp. trilocularis</name>
    <dbReference type="NCBI Taxonomy" id="1813537"/>
    <lineage>
        <taxon>Eukaryota</taxon>
        <taxon>Viridiplantae</taxon>
        <taxon>Streptophyta</taxon>
        <taxon>Embryophyta</taxon>
        <taxon>Tracheophyta</taxon>
        <taxon>Spermatophyta</taxon>
        <taxon>Magnoliopsida</taxon>
        <taxon>eudicotyledons</taxon>
        <taxon>Gunneridae</taxon>
        <taxon>Pentapetalae</taxon>
        <taxon>rosids</taxon>
        <taxon>malvids</taxon>
        <taxon>Brassicales</taxon>
        <taxon>Brassicaceae</taxon>
        <taxon>Brassiceae</taxon>
        <taxon>Brassica</taxon>
    </lineage>
</organism>
<evidence type="ECO:0000256" key="1">
    <source>
        <dbReference type="SAM" id="MobiDB-lite"/>
    </source>
</evidence>
<proteinExistence type="predicted"/>
<dbReference type="Proteomes" id="UP000823674">
    <property type="component" value="Chromosome A10"/>
</dbReference>
<feature type="compositionally biased region" description="Basic and acidic residues" evidence="1">
    <location>
        <begin position="28"/>
        <end position="45"/>
    </location>
</feature>
<feature type="region of interest" description="Disordered" evidence="1">
    <location>
        <begin position="23"/>
        <end position="50"/>
    </location>
</feature>
<evidence type="ECO:0000313" key="3">
    <source>
        <dbReference type="Proteomes" id="UP000823674"/>
    </source>
</evidence>